<protein>
    <submittedName>
        <fullName evidence="2">Uncharacterized protein</fullName>
    </submittedName>
</protein>
<sequence length="253" mass="28492">MFMDSSTLPTQTDMNNTAITLDNKEEYSDIESESGTKTIDPNAIILAEALTDKAIGWQIHNCKIIKKTVMQDLPLPFLYHYDSLDDAVKQSHPLTPELLLQFNTPMSAREAAQLIGIDEELLTSPWHVKIMGSLVVFSEALQLAVRLHWTNTGKKTQQIYTKDAADAIIAAFEDWQFFGRVDVLYKNNKQTLISIDEQNPNTQELPAESLLTIDASSDYQQLLATHALAVIMKLEADKAELPWFEKAILARLE</sequence>
<evidence type="ECO:0000313" key="3">
    <source>
        <dbReference type="Proteomes" id="UP001156645"/>
    </source>
</evidence>
<name>A0ABQ5YTS0_9GAMM</name>
<dbReference type="EMBL" id="BSOK01000005">
    <property type="protein sequence ID" value="GLR27893.1"/>
    <property type="molecule type" value="Genomic_DNA"/>
</dbReference>
<keyword evidence="3" id="KW-1185">Reference proteome</keyword>
<gene>
    <name evidence="2" type="ORF">GCM10007915_01310</name>
</gene>
<dbReference type="Proteomes" id="UP001156645">
    <property type="component" value="Unassembled WGS sequence"/>
</dbReference>
<feature type="compositionally biased region" description="Polar residues" evidence="1">
    <location>
        <begin position="1"/>
        <end position="20"/>
    </location>
</feature>
<evidence type="ECO:0000256" key="1">
    <source>
        <dbReference type="SAM" id="MobiDB-lite"/>
    </source>
</evidence>
<evidence type="ECO:0000313" key="2">
    <source>
        <dbReference type="EMBL" id="GLR27893.1"/>
    </source>
</evidence>
<reference evidence="3" key="1">
    <citation type="journal article" date="2019" name="Int. J. Syst. Evol. Microbiol.">
        <title>The Global Catalogue of Microorganisms (GCM) 10K type strain sequencing project: providing services to taxonomists for standard genome sequencing and annotation.</title>
        <authorList>
            <consortium name="The Broad Institute Genomics Platform"/>
            <consortium name="The Broad Institute Genome Sequencing Center for Infectious Disease"/>
            <person name="Wu L."/>
            <person name="Ma J."/>
        </authorList>
    </citation>
    <scope>NUCLEOTIDE SEQUENCE [LARGE SCALE GENOMIC DNA]</scope>
    <source>
        <strain evidence="3">NBRC 103191</strain>
    </source>
</reference>
<organism evidence="2 3">
    <name type="scientific">Psychrobacter pacificensis</name>
    <dbReference type="NCBI Taxonomy" id="112002"/>
    <lineage>
        <taxon>Bacteria</taxon>
        <taxon>Pseudomonadati</taxon>
        <taxon>Pseudomonadota</taxon>
        <taxon>Gammaproteobacteria</taxon>
        <taxon>Moraxellales</taxon>
        <taxon>Moraxellaceae</taxon>
        <taxon>Psychrobacter</taxon>
    </lineage>
</organism>
<feature type="region of interest" description="Disordered" evidence="1">
    <location>
        <begin position="1"/>
        <end position="35"/>
    </location>
</feature>
<comment type="caution">
    <text evidence="2">The sequence shown here is derived from an EMBL/GenBank/DDBJ whole genome shotgun (WGS) entry which is preliminary data.</text>
</comment>
<accession>A0ABQ5YTS0</accession>
<proteinExistence type="predicted"/>